<evidence type="ECO:0000256" key="8">
    <source>
        <dbReference type="ARBA" id="ARBA00023014"/>
    </source>
</evidence>
<proteinExistence type="inferred from homology"/>
<organism evidence="12 13">
    <name type="scientific">Pseudolycoriella hygida</name>
    <dbReference type="NCBI Taxonomy" id="35572"/>
    <lineage>
        <taxon>Eukaryota</taxon>
        <taxon>Metazoa</taxon>
        <taxon>Ecdysozoa</taxon>
        <taxon>Arthropoda</taxon>
        <taxon>Hexapoda</taxon>
        <taxon>Insecta</taxon>
        <taxon>Pterygota</taxon>
        <taxon>Neoptera</taxon>
        <taxon>Endopterygota</taxon>
        <taxon>Diptera</taxon>
        <taxon>Nematocera</taxon>
        <taxon>Sciaroidea</taxon>
        <taxon>Sciaridae</taxon>
        <taxon>Pseudolycoriella</taxon>
    </lineage>
</organism>
<evidence type="ECO:0000256" key="5">
    <source>
        <dbReference type="ARBA" id="ARBA00022723"/>
    </source>
</evidence>
<evidence type="ECO:0000256" key="6">
    <source>
        <dbReference type="ARBA" id="ARBA00022989"/>
    </source>
</evidence>
<sequence length="131" mass="14363">MESLSSLVKVSLPNYLAGLPIPNTFGGWFKLGLRDWLCLVPPTAAMAGLGYMSYLAFCPEGRPKPNGRCNLAHRLNETKVVDSVDIEDIAEKAAFCRCWKSKNWPYCDGAHGAHNKQTGDNVGPVVVKRRG</sequence>
<gene>
    <name evidence="12" type="primary">Cisd2</name>
    <name evidence="12" type="ORF">Bhyg_12825</name>
</gene>
<evidence type="ECO:0000256" key="9">
    <source>
        <dbReference type="ARBA" id="ARBA00023136"/>
    </source>
</evidence>
<keyword evidence="10" id="KW-0256">Endoplasmic reticulum</keyword>
<keyword evidence="3" id="KW-0812">Transmembrane</keyword>
<evidence type="ECO:0000256" key="2">
    <source>
        <dbReference type="ARBA" id="ARBA00008624"/>
    </source>
</evidence>
<dbReference type="PANTHER" id="PTHR13680">
    <property type="entry name" value="CDGSH IRON-SULFUR DOMAIN-CONTAINING PROTEIN 1"/>
    <property type="match status" value="1"/>
</dbReference>
<evidence type="ECO:0000256" key="7">
    <source>
        <dbReference type="ARBA" id="ARBA00023004"/>
    </source>
</evidence>
<evidence type="ECO:0000313" key="12">
    <source>
        <dbReference type="EMBL" id="KAJ6640076.1"/>
    </source>
</evidence>
<dbReference type="Pfam" id="PF10660">
    <property type="entry name" value="MitoNEET_N"/>
    <property type="match status" value="1"/>
</dbReference>
<dbReference type="EMBL" id="WJQU01000003">
    <property type="protein sequence ID" value="KAJ6640076.1"/>
    <property type="molecule type" value="Genomic_DNA"/>
</dbReference>
<keyword evidence="7 10" id="KW-0408">Iron</keyword>
<protein>
    <recommendedName>
        <fullName evidence="10">CDGSH iron-sulfur domain-containing protein 2 homologue</fullName>
    </recommendedName>
</protein>
<evidence type="ECO:0000256" key="3">
    <source>
        <dbReference type="ARBA" id="ARBA00022692"/>
    </source>
</evidence>
<comment type="cofactor">
    <cofactor evidence="10">
        <name>[2Fe-2S] cluster</name>
        <dbReference type="ChEBI" id="CHEBI:190135"/>
    </cofactor>
    <text evidence="10">Binds 1 [2Fe-2S] cluster.</text>
</comment>
<comment type="caution">
    <text evidence="12">The sequence shown here is derived from an EMBL/GenBank/DDBJ whole genome shotgun (WGS) entry which is preliminary data.</text>
</comment>
<keyword evidence="13" id="KW-1185">Reference proteome</keyword>
<dbReference type="AlphaFoldDB" id="A0A9Q0MXX0"/>
<dbReference type="GO" id="GO:0046872">
    <property type="term" value="F:metal ion binding"/>
    <property type="evidence" value="ECO:0007669"/>
    <property type="project" value="UniProtKB-UniRule"/>
</dbReference>
<dbReference type="GO" id="GO:0005741">
    <property type="term" value="C:mitochondrial outer membrane"/>
    <property type="evidence" value="ECO:0007669"/>
    <property type="project" value="TreeGrafter"/>
</dbReference>
<dbReference type="GO" id="GO:0010506">
    <property type="term" value="P:regulation of autophagy"/>
    <property type="evidence" value="ECO:0007669"/>
    <property type="project" value="UniProtKB-UniRule"/>
</dbReference>
<dbReference type="SMART" id="SM00704">
    <property type="entry name" value="ZnF_CDGSH"/>
    <property type="match status" value="1"/>
</dbReference>
<dbReference type="InterPro" id="IPR045131">
    <property type="entry name" value="CISD1/2"/>
</dbReference>
<accession>A0A9Q0MXX0</accession>
<dbReference type="OrthoDB" id="449252at2759"/>
<keyword evidence="4 10" id="KW-0001">2Fe-2S</keyword>
<name>A0A9Q0MXX0_9DIPT</name>
<dbReference type="InterPro" id="IPR042216">
    <property type="entry name" value="MitoNEET_CISD"/>
</dbReference>
<dbReference type="Pfam" id="PF09360">
    <property type="entry name" value="zf-CDGSH"/>
    <property type="match status" value="1"/>
</dbReference>
<dbReference type="InterPro" id="IPR019610">
    <property type="entry name" value="FeS-contain_mitoNEET_N"/>
</dbReference>
<evidence type="ECO:0000256" key="4">
    <source>
        <dbReference type="ARBA" id="ARBA00022714"/>
    </source>
</evidence>
<dbReference type="PANTHER" id="PTHR13680:SF5">
    <property type="entry name" value="CDGSH IRON-SULFUR DOMAIN-CONTAINING PROTEIN 1"/>
    <property type="match status" value="1"/>
</dbReference>
<keyword evidence="9" id="KW-0472">Membrane</keyword>
<evidence type="ECO:0000313" key="13">
    <source>
        <dbReference type="Proteomes" id="UP001151699"/>
    </source>
</evidence>
<dbReference type="GO" id="GO:0051537">
    <property type="term" value="F:2 iron, 2 sulfur cluster binding"/>
    <property type="evidence" value="ECO:0007669"/>
    <property type="project" value="UniProtKB-UniRule"/>
</dbReference>
<evidence type="ECO:0000256" key="1">
    <source>
        <dbReference type="ARBA" id="ARBA00004389"/>
    </source>
</evidence>
<dbReference type="Proteomes" id="UP001151699">
    <property type="component" value="Chromosome X"/>
</dbReference>
<reference evidence="12" key="1">
    <citation type="submission" date="2022-07" db="EMBL/GenBank/DDBJ databases">
        <authorList>
            <person name="Trinca V."/>
            <person name="Uliana J.V.C."/>
            <person name="Torres T.T."/>
            <person name="Ward R.J."/>
            <person name="Monesi N."/>
        </authorList>
    </citation>
    <scope>NUCLEOTIDE SEQUENCE</scope>
    <source>
        <strain evidence="12">HSMRA1968</strain>
        <tissue evidence="12">Whole embryos</tissue>
    </source>
</reference>
<evidence type="ECO:0000256" key="10">
    <source>
        <dbReference type="RuleBase" id="RU369084"/>
    </source>
</evidence>
<dbReference type="Gene3D" id="3.40.5.90">
    <property type="entry name" value="CDGSH iron-sulfur domain, mitoNEET-type"/>
    <property type="match status" value="1"/>
</dbReference>
<keyword evidence="5 10" id="KW-0479">Metal-binding</keyword>
<comment type="subcellular location">
    <subcellularLocation>
        <location evidence="1 10">Endoplasmic reticulum membrane</location>
        <topology evidence="1 10">Single-pass membrane protein</topology>
    </subcellularLocation>
</comment>
<dbReference type="GO" id="GO:0005789">
    <property type="term" value="C:endoplasmic reticulum membrane"/>
    <property type="evidence" value="ECO:0007669"/>
    <property type="project" value="UniProtKB-SubCell"/>
</dbReference>
<feature type="domain" description="Iron-binding zinc finger CDGSH type" evidence="11">
    <location>
        <begin position="79"/>
        <end position="117"/>
    </location>
</feature>
<keyword evidence="8 10" id="KW-0411">Iron-sulfur</keyword>
<comment type="similarity">
    <text evidence="2 10">Belongs to the CISD protein family. CISD2 subfamily.</text>
</comment>
<evidence type="ECO:0000259" key="11">
    <source>
        <dbReference type="SMART" id="SM00704"/>
    </source>
</evidence>
<dbReference type="InterPro" id="IPR018967">
    <property type="entry name" value="FeS-contain_CDGSH-typ"/>
</dbReference>
<dbReference type="FunFam" id="3.40.5.90:FF:000001">
    <property type="entry name" value="CDGSH iron-sulfur domain-containing protein 1"/>
    <property type="match status" value="1"/>
</dbReference>
<keyword evidence="6" id="KW-1133">Transmembrane helix</keyword>